<organism evidence="2 3">
    <name type="scientific">Cavenderia fasciculata</name>
    <name type="common">Slime mold</name>
    <name type="synonym">Dictyostelium fasciculatum</name>
    <dbReference type="NCBI Taxonomy" id="261658"/>
    <lineage>
        <taxon>Eukaryota</taxon>
        <taxon>Amoebozoa</taxon>
        <taxon>Evosea</taxon>
        <taxon>Eumycetozoa</taxon>
        <taxon>Dictyostelia</taxon>
        <taxon>Acytosteliales</taxon>
        <taxon>Cavenderiaceae</taxon>
        <taxon>Cavenderia</taxon>
    </lineage>
</organism>
<dbReference type="RefSeq" id="XP_004359593.1">
    <property type="nucleotide sequence ID" value="XM_004359536.1"/>
</dbReference>
<dbReference type="OrthoDB" id="20747at2759"/>
<feature type="region of interest" description="Disordered" evidence="1">
    <location>
        <begin position="167"/>
        <end position="215"/>
    </location>
</feature>
<feature type="compositionally biased region" description="Low complexity" evidence="1">
    <location>
        <begin position="114"/>
        <end position="129"/>
    </location>
</feature>
<dbReference type="Gene3D" id="3.90.980.20">
    <property type="match status" value="1"/>
</dbReference>
<protein>
    <submittedName>
        <fullName evidence="2">Uncharacterized protein</fullName>
    </submittedName>
</protein>
<dbReference type="GeneID" id="14873331"/>
<accession>F4PTX5</accession>
<gene>
    <name evidence="2" type="ORF">DFA_01629</name>
</gene>
<sequence>MSSTSTSPLASSSPSIKKSKSCMDLSVINISHSQSQSQLLPVVPTMMDIEIMGDSSDHHAAMMEDLKLGETLLLNLMHSRDKIPILSSSGSSFKLSSSSSSIPIRREGSHSHLPHNNGNGHSSSSSSSSSHHHHPYGVSKSLPSTSMIDLGLDNNNSLAKLKNRLNSSTNSMQSSTTTSMQSTANCSPPNGRSRSSSPISTPPSSSAHSSFSPIASSSSSFINNILLIDEEDSITTSPESDYECSRLSPPVQCIEELSFPPTAATTGSSSKTSCSVHDLLVPTSSPSSTSMPPLKYHHTTSKSNHQFIHNNINNNSPAKNRKTYLTNPTSLSTTGQCTFDDPCLLCRRGTPILLTKTATWASIMKVVFFTLADSLPHKTYYSLKSDVYGFMDHHWDILSLNKKKSTNWHKQIQDMLSHSKIIFESGVELLGQNGFWRLKHLSDPWLEGVISGYGNQTSSPSSSTIQPPSPPTQYQNLRISSSKVPLSMIRPILPAN</sequence>
<evidence type="ECO:0000256" key="1">
    <source>
        <dbReference type="SAM" id="MobiDB-lite"/>
    </source>
</evidence>
<evidence type="ECO:0000313" key="3">
    <source>
        <dbReference type="Proteomes" id="UP000007797"/>
    </source>
</evidence>
<name>F4PTX5_CACFS</name>
<dbReference type="KEGG" id="dfa:DFA_01629"/>
<dbReference type="STRING" id="1054147.F4PTX5"/>
<dbReference type="AlphaFoldDB" id="F4PTX5"/>
<proteinExistence type="predicted"/>
<keyword evidence="3" id="KW-1185">Reference proteome</keyword>
<evidence type="ECO:0000313" key="2">
    <source>
        <dbReference type="EMBL" id="EGG21743.1"/>
    </source>
</evidence>
<dbReference type="Proteomes" id="UP000007797">
    <property type="component" value="Unassembled WGS sequence"/>
</dbReference>
<feature type="region of interest" description="Disordered" evidence="1">
    <location>
        <begin position="87"/>
        <end position="142"/>
    </location>
</feature>
<feature type="compositionally biased region" description="Low complexity" evidence="1">
    <location>
        <begin position="87"/>
        <end position="101"/>
    </location>
</feature>
<dbReference type="EMBL" id="GL883010">
    <property type="protein sequence ID" value="EGG21743.1"/>
    <property type="molecule type" value="Genomic_DNA"/>
</dbReference>
<reference evidence="3" key="1">
    <citation type="journal article" date="2011" name="Genome Res.">
        <title>Phylogeny-wide analysis of social amoeba genomes highlights ancient origins for complex intercellular communication.</title>
        <authorList>
            <person name="Heidel A.J."/>
            <person name="Lawal H.M."/>
            <person name="Felder M."/>
            <person name="Schilde C."/>
            <person name="Helps N.R."/>
            <person name="Tunggal B."/>
            <person name="Rivero F."/>
            <person name="John U."/>
            <person name="Schleicher M."/>
            <person name="Eichinger L."/>
            <person name="Platzer M."/>
            <person name="Noegel A.A."/>
            <person name="Schaap P."/>
            <person name="Gloeckner G."/>
        </authorList>
    </citation>
    <scope>NUCLEOTIDE SEQUENCE [LARGE SCALE GENOMIC DNA]</scope>
    <source>
        <strain evidence="3">SH3</strain>
    </source>
</reference>